<accession>N6Y565</accession>
<dbReference type="RefSeq" id="WP_004335789.1">
    <property type="nucleotide sequence ID" value="NZ_AMXE01000016.1"/>
</dbReference>
<evidence type="ECO:0000256" key="1">
    <source>
        <dbReference type="ARBA" id="ARBA00004496"/>
    </source>
</evidence>
<dbReference type="PANTHER" id="PTHR43035">
    <property type="entry name" value="FATTY ACID REPRESSION MUTANT PROTEIN 2-RELATED"/>
    <property type="match status" value="1"/>
</dbReference>
<keyword evidence="2" id="KW-0963">Cytoplasm</keyword>
<proteinExistence type="predicted"/>
<dbReference type="InterPro" id="IPR033877">
    <property type="entry name" value="Frm2/Hbn1"/>
</dbReference>
<sequence>MSNAYINAIKSRRSQYALGKELPLPQQEVTALIQEAIKLSPSSFNSQSSRAVILFGSQSDQFWSIVKEELRKIVPAEAFAATGTKIDGFAAGAGTVLFYEDQNVIAELQKQFAAYADNFPVWSEQASGIAQFSVWSALANAGIGASLQHYNPLPDAAAASEWNLPASWKLRAQMPFGANKGGFGEKSFIDDAQRFRVFA</sequence>
<protein>
    <recommendedName>
        <fullName evidence="4">Nitroreductase domain-containing protein</fullName>
    </recommendedName>
</protein>
<dbReference type="EMBL" id="AMXE01000016">
    <property type="protein sequence ID" value="ENO89321.1"/>
    <property type="molecule type" value="Genomic_DNA"/>
</dbReference>
<evidence type="ECO:0000256" key="2">
    <source>
        <dbReference type="ARBA" id="ARBA00022490"/>
    </source>
</evidence>
<comment type="caution">
    <text evidence="5">The sequence shown here is derived from an EMBL/GenBank/DDBJ whole genome shotgun (WGS) entry which is preliminary data.</text>
</comment>
<dbReference type="PANTHER" id="PTHR43035:SF1">
    <property type="entry name" value="FATTY ACID REPRESSION MUTANT PROTEIN 2-RELATED"/>
    <property type="match status" value="1"/>
</dbReference>
<dbReference type="FunFam" id="3.40.109.10:FF:000001">
    <property type="entry name" value="Nitroreductase family"/>
    <property type="match status" value="1"/>
</dbReference>
<dbReference type="InterPro" id="IPR029479">
    <property type="entry name" value="Nitroreductase"/>
</dbReference>
<organism evidence="5 6">
    <name type="scientific">Thauera linaloolentis (strain DSM 12138 / JCM 21573 / CCUG 41526 / CIP 105981 / IAM 15112 / NBRC 102519 / 47Lol)</name>
    <dbReference type="NCBI Taxonomy" id="1123367"/>
    <lineage>
        <taxon>Bacteria</taxon>
        <taxon>Pseudomonadati</taxon>
        <taxon>Pseudomonadota</taxon>
        <taxon>Betaproteobacteria</taxon>
        <taxon>Rhodocyclales</taxon>
        <taxon>Zoogloeaceae</taxon>
        <taxon>Thauera</taxon>
    </lineage>
</organism>
<keyword evidence="3" id="KW-0560">Oxidoreductase</keyword>
<dbReference type="GO" id="GO:0005737">
    <property type="term" value="C:cytoplasm"/>
    <property type="evidence" value="ECO:0007669"/>
    <property type="project" value="UniProtKB-SubCell"/>
</dbReference>
<dbReference type="SUPFAM" id="SSF55469">
    <property type="entry name" value="FMN-dependent nitroreductase-like"/>
    <property type="match status" value="1"/>
</dbReference>
<dbReference type="CDD" id="cd02140">
    <property type="entry name" value="Frm2-like"/>
    <property type="match status" value="1"/>
</dbReference>
<dbReference type="Pfam" id="PF00881">
    <property type="entry name" value="Nitroreductase"/>
    <property type="match status" value="1"/>
</dbReference>
<dbReference type="OrthoDB" id="9810617at2"/>
<feature type="domain" description="Nitroreductase" evidence="4">
    <location>
        <begin position="9"/>
        <end position="177"/>
    </location>
</feature>
<evidence type="ECO:0000313" key="5">
    <source>
        <dbReference type="EMBL" id="ENO89321.1"/>
    </source>
</evidence>
<comment type="subcellular location">
    <subcellularLocation>
        <location evidence="1">Cytoplasm</location>
    </subcellularLocation>
</comment>
<dbReference type="InterPro" id="IPR000415">
    <property type="entry name" value="Nitroreductase-like"/>
</dbReference>
<name>N6Y565_THAL4</name>
<evidence type="ECO:0000313" key="6">
    <source>
        <dbReference type="Proteomes" id="UP000013232"/>
    </source>
</evidence>
<dbReference type="GO" id="GO:0034599">
    <property type="term" value="P:cellular response to oxidative stress"/>
    <property type="evidence" value="ECO:0007669"/>
    <property type="project" value="InterPro"/>
</dbReference>
<dbReference type="eggNOG" id="COG3560">
    <property type="taxonomic scope" value="Bacteria"/>
</dbReference>
<dbReference type="Gene3D" id="3.40.109.10">
    <property type="entry name" value="NADH Oxidase"/>
    <property type="match status" value="1"/>
</dbReference>
<keyword evidence="6" id="KW-1185">Reference proteome</keyword>
<dbReference type="Proteomes" id="UP000013232">
    <property type="component" value="Unassembled WGS sequence"/>
</dbReference>
<reference evidence="5 6" key="1">
    <citation type="submission" date="2012-09" db="EMBL/GenBank/DDBJ databases">
        <title>Draft Genome Sequences of 6 Strains from Genus Thauera.</title>
        <authorList>
            <person name="Liu B."/>
            <person name="Shapleigh J.P."/>
            <person name="Frostegard A.H."/>
        </authorList>
    </citation>
    <scope>NUCLEOTIDE SEQUENCE [LARGE SCALE GENOMIC DNA]</scope>
    <source>
        <strain evidence="6">47Lol / DSM 12138</strain>
    </source>
</reference>
<evidence type="ECO:0000256" key="3">
    <source>
        <dbReference type="ARBA" id="ARBA00023002"/>
    </source>
</evidence>
<dbReference type="AlphaFoldDB" id="N6Y565"/>
<evidence type="ECO:0000259" key="4">
    <source>
        <dbReference type="Pfam" id="PF00881"/>
    </source>
</evidence>
<dbReference type="STRING" id="1123367.GCA_000621305_01064"/>
<dbReference type="GO" id="GO:0016491">
    <property type="term" value="F:oxidoreductase activity"/>
    <property type="evidence" value="ECO:0007669"/>
    <property type="project" value="UniProtKB-KW"/>
</dbReference>
<gene>
    <name evidence="5" type="ORF">C666_06520</name>
</gene>